<evidence type="ECO:0000256" key="2">
    <source>
        <dbReference type="ARBA" id="ARBA00022737"/>
    </source>
</evidence>
<dbReference type="PROSITE" id="PS51450">
    <property type="entry name" value="LRR"/>
    <property type="match status" value="4"/>
</dbReference>
<evidence type="ECO:0000313" key="3">
    <source>
        <dbReference type="EMBL" id="SVD76280.1"/>
    </source>
</evidence>
<feature type="non-terminal residue" evidence="3">
    <location>
        <position position="234"/>
    </location>
</feature>
<keyword evidence="2" id="KW-0677">Repeat</keyword>
<organism evidence="3">
    <name type="scientific">marine metagenome</name>
    <dbReference type="NCBI Taxonomy" id="408172"/>
    <lineage>
        <taxon>unclassified sequences</taxon>
        <taxon>metagenomes</taxon>
        <taxon>ecological metagenomes</taxon>
    </lineage>
</organism>
<dbReference type="AlphaFoldDB" id="A0A382XZH3"/>
<keyword evidence="1" id="KW-0433">Leucine-rich repeat</keyword>
<dbReference type="InterPro" id="IPR001611">
    <property type="entry name" value="Leu-rich_rpt"/>
</dbReference>
<dbReference type="InterPro" id="IPR032675">
    <property type="entry name" value="LRR_dom_sf"/>
</dbReference>
<evidence type="ECO:0008006" key="4">
    <source>
        <dbReference type="Google" id="ProtNLM"/>
    </source>
</evidence>
<gene>
    <name evidence="3" type="ORF">METZ01_LOCUS429134</name>
</gene>
<feature type="non-terminal residue" evidence="3">
    <location>
        <position position="1"/>
    </location>
</feature>
<dbReference type="PANTHER" id="PTHR46652:SF3">
    <property type="entry name" value="LEUCINE-RICH REPEAT-CONTAINING PROTEIN 9"/>
    <property type="match status" value="1"/>
</dbReference>
<evidence type="ECO:0000256" key="1">
    <source>
        <dbReference type="ARBA" id="ARBA00022614"/>
    </source>
</evidence>
<dbReference type="SUPFAM" id="SSF52058">
    <property type="entry name" value="L domain-like"/>
    <property type="match status" value="1"/>
</dbReference>
<name>A0A382XZH3_9ZZZZ</name>
<dbReference type="PANTHER" id="PTHR46652">
    <property type="entry name" value="LEUCINE-RICH REPEAT AND IQ DOMAIN-CONTAINING PROTEIN 1-RELATED"/>
    <property type="match status" value="1"/>
</dbReference>
<reference evidence="3" key="1">
    <citation type="submission" date="2018-05" db="EMBL/GenBank/DDBJ databases">
        <authorList>
            <person name="Lanie J.A."/>
            <person name="Ng W.-L."/>
            <person name="Kazmierczak K.M."/>
            <person name="Andrzejewski T.M."/>
            <person name="Davidsen T.M."/>
            <person name="Wayne K.J."/>
            <person name="Tettelin H."/>
            <person name="Glass J.I."/>
            <person name="Rusch D."/>
            <person name="Podicherti R."/>
            <person name="Tsui H.-C.T."/>
            <person name="Winkler M.E."/>
        </authorList>
    </citation>
    <scope>NUCLEOTIDE SEQUENCE</scope>
</reference>
<sequence length="234" mass="25722">VSRLLPIALSLLLIGLGCGKPVNGSKEDVPSPIPAKSPDEILVKKISEEPLIKPEEKRVKAVRFDRKDPNQLRIGSTIDAVLRKRKNNAKSGSRGLKLVPSRAAPVLLIEEVEQLEQLDLTGRNLSDIACLSQLTHFTSLYLSNNRLSKLQPLSKHRKLLALTLDGNKLEDLSPLAALTELNLLSCDSNQVSDLKPLAQLNHLKYLYLGNNGIARLDPLKELENLVALDLSANQ</sequence>
<dbReference type="InterPro" id="IPR050836">
    <property type="entry name" value="SDS22/Internalin_LRR"/>
</dbReference>
<accession>A0A382XZH3</accession>
<proteinExistence type="predicted"/>
<dbReference type="SMART" id="SM00365">
    <property type="entry name" value="LRR_SD22"/>
    <property type="match status" value="2"/>
</dbReference>
<dbReference type="EMBL" id="UINC01171621">
    <property type="protein sequence ID" value="SVD76280.1"/>
    <property type="molecule type" value="Genomic_DNA"/>
</dbReference>
<dbReference type="Gene3D" id="3.80.10.10">
    <property type="entry name" value="Ribonuclease Inhibitor"/>
    <property type="match status" value="1"/>
</dbReference>
<protein>
    <recommendedName>
        <fullName evidence="4">Leucine-rich repeat domain-containing protein</fullName>
    </recommendedName>
</protein>